<evidence type="ECO:0000259" key="14">
    <source>
        <dbReference type="PROSITE" id="PS51194"/>
    </source>
</evidence>
<feature type="domain" description="Helicase ATP-binding" evidence="13">
    <location>
        <begin position="644"/>
        <end position="825"/>
    </location>
</feature>
<dbReference type="SUPFAM" id="SSF47391">
    <property type="entry name" value="Dimerization-anchoring domain of cAMP-dependent PK regulatory subunit"/>
    <property type="match status" value="1"/>
</dbReference>
<evidence type="ECO:0000256" key="5">
    <source>
        <dbReference type="ARBA" id="ARBA00022801"/>
    </source>
</evidence>
<dbReference type="GO" id="GO:0003724">
    <property type="term" value="F:RNA helicase activity"/>
    <property type="evidence" value="ECO:0007669"/>
    <property type="project" value="UniProtKB-EC"/>
</dbReference>
<comment type="catalytic activity">
    <reaction evidence="11">
        <text>ATP + H2O = ADP + phosphate + H(+)</text>
        <dbReference type="Rhea" id="RHEA:13065"/>
        <dbReference type="ChEBI" id="CHEBI:15377"/>
        <dbReference type="ChEBI" id="CHEBI:15378"/>
        <dbReference type="ChEBI" id="CHEBI:30616"/>
        <dbReference type="ChEBI" id="CHEBI:43474"/>
        <dbReference type="ChEBI" id="CHEBI:456216"/>
        <dbReference type="EC" id="3.6.4.13"/>
    </reaction>
</comment>
<comment type="similarity">
    <text evidence="1">Belongs to the adenylate kinase family.</text>
</comment>
<dbReference type="AlphaFoldDB" id="A0A9D3NBF1"/>
<dbReference type="SUPFAM" id="SSF52540">
    <property type="entry name" value="P-loop containing nucleoside triphosphate hydrolases"/>
    <property type="match status" value="3"/>
</dbReference>
<feature type="compositionally biased region" description="Basic and acidic residues" evidence="12">
    <location>
        <begin position="568"/>
        <end position="580"/>
    </location>
</feature>
<dbReference type="SMART" id="SM01178">
    <property type="entry name" value="DUF4217"/>
    <property type="match status" value="1"/>
</dbReference>
<dbReference type="Gene3D" id="3.40.50.300">
    <property type="entry name" value="P-loop containing nucleotide triphosphate hydrolases"/>
    <property type="match status" value="4"/>
</dbReference>
<dbReference type="EC" id="3.6.4.13" evidence="11"/>
<evidence type="ECO:0000313" key="16">
    <source>
        <dbReference type="EMBL" id="KAG7318223.1"/>
    </source>
</evidence>
<dbReference type="GO" id="GO:0003723">
    <property type="term" value="F:RNA binding"/>
    <property type="evidence" value="ECO:0007669"/>
    <property type="project" value="UniProtKB-UniRule"/>
</dbReference>
<evidence type="ECO:0000256" key="10">
    <source>
        <dbReference type="PROSITE-ProRule" id="PRU00552"/>
    </source>
</evidence>
<dbReference type="PROSITE" id="PS51195">
    <property type="entry name" value="Q_MOTIF"/>
    <property type="match status" value="1"/>
</dbReference>
<dbReference type="Proteomes" id="UP000824219">
    <property type="component" value="Linkage Group LG22"/>
</dbReference>
<feature type="compositionally biased region" description="Basic and acidic residues" evidence="12">
    <location>
        <begin position="1147"/>
        <end position="1164"/>
    </location>
</feature>
<dbReference type="Pfam" id="PF00406">
    <property type="entry name" value="ADK"/>
    <property type="match status" value="2"/>
</dbReference>
<dbReference type="CDD" id="cd17949">
    <property type="entry name" value="DEADc_DDX31"/>
    <property type="match status" value="1"/>
</dbReference>
<feature type="domain" description="DEAD-box RNA helicase Q" evidence="15">
    <location>
        <begin position="612"/>
        <end position="641"/>
    </location>
</feature>
<dbReference type="InterPro" id="IPR000629">
    <property type="entry name" value="RNA-helicase_DEAD-box_CS"/>
</dbReference>
<evidence type="ECO:0000256" key="3">
    <source>
        <dbReference type="ARBA" id="ARBA00022741"/>
    </source>
</evidence>
<evidence type="ECO:0000256" key="9">
    <source>
        <dbReference type="ARBA" id="ARBA00037933"/>
    </source>
</evidence>
<reference evidence="16 17" key="1">
    <citation type="submission" date="2021-06" db="EMBL/GenBank/DDBJ databases">
        <title>Chromosome-level genome assembly of the red-tail catfish (Hemibagrus wyckioides).</title>
        <authorList>
            <person name="Shao F."/>
        </authorList>
    </citation>
    <scope>NUCLEOTIDE SEQUENCE [LARGE SCALE GENOMIC DNA]</scope>
    <source>
        <strain evidence="16">EC202008001</strain>
        <tissue evidence="16">Blood</tissue>
    </source>
</reference>
<evidence type="ECO:0000256" key="11">
    <source>
        <dbReference type="RuleBase" id="RU365068"/>
    </source>
</evidence>
<dbReference type="GO" id="GO:0016787">
    <property type="term" value="F:hydrolase activity"/>
    <property type="evidence" value="ECO:0007669"/>
    <property type="project" value="UniProtKB-KW"/>
</dbReference>
<dbReference type="CDD" id="cd01428">
    <property type="entry name" value="ADK"/>
    <property type="match status" value="2"/>
</dbReference>
<evidence type="ECO:0000256" key="4">
    <source>
        <dbReference type="ARBA" id="ARBA00022777"/>
    </source>
</evidence>
<dbReference type="GO" id="GO:0005634">
    <property type="term" value="C:nucleus"/>
    <property type="evidence" value="ECO:0007669"/>
    <property type="project" value="UniProtKB-ARBA"/>
</dbReference>
<dbReference type="InterPro" id="IPR001650">
    <property type="entry name" value="Helicase_C-like"/>
</dbReference>
<evidence type="ECO:0000256" key="12">
    <source>
        <dbReference type="SAM" id="MobiDB-lite"/>
    </source>
</evidence>
<dbReference type="CDD" id="cd18787">
    <property type="entry name" value="SF2_C_DEAD"/>
    <property type="match status" value="1"/>
</dbReference>
<evidence type="ECO:0000259" key="15">
    <source>
        <dbReference type="PROSITE" id="PS51195"/>
    </source>
</evidence>
<feature type="domain" description="Helicase C-terminal" evidence="14">
    <location>
        <begin position="857"/>
        <end position="1031"/>
    </location>
</feature>
<dbReference type="HAMAP" id="MF_00235">
    <property type="entry name" value="Adenylate_kinase_Adk"/>
    <property type="match status" value="1"/>
</dbReference>
<protein>
    <recommendedName>
        <fullName evidence="11">ATP-dependent RNA helicase</fullName>
        <ecNumber evidence="11">3.6.4.13</ecNumber>
    </recommendedName>
</protein>
<keyword evidence="4" id="KW-0418">Kinase</keyword>
<keyword evidence="7 11" id="KW-0067">ATP-binding</keyword>
<dbReference type="Pfam" id="PF13959">
    <property type="entry name" value="CTE_SPB4"/>
    <property type="match status" value="1"/>
</dbReference>
<evidence type="ECO:0000256" key="6">
    <source>
        <dbReference type="ARBA" id="ARBA00022806"/>
    </source>
</evidence>
<keyword evidence="6 11" id="KW-0347">Helicase</keyword>
<evidence type="ECO:0000259" key="13">
    <source>
        <dbReference type="PROSITE" id="PS51192"/>
    </source>
</evidence>
<dbReference type="SMART" id="SM00490">
    <property type="entry name" value="HELICc"/>
    <property type="match status" value="1"/>
</dbReference>
<dbReference type="GO" id="GO:0005524">
    <property type="term" value="F:ATP binding"/>
    <property type="evidence" value="ECO:0007669"/>
    <property type="project" value="UniProtKB-UniRule"/>
</dbReference>
<dbReference type="PROSITE" id="PS51194">
    <property type="entry name" value="HELICASE_CTER"/>
    <property type="match status" value="1"/>
</dbReference>
<gene>
    <name evidence="16" type="ORF">KOW79_017978</name>
</gene>
<keyword evidence="2" id="KW-0808">Transferase</keyword>
<dbReference type="PROSITE" id="PS51192">
    <property type="entry name" value="HELICASE_ATP_BIND_1"/>
    <property type="match status" value="1"/>
</dbReference>
<comment type="similarity">
    <text evidence="9">Belongs to the DEAD box helicase family. DDX31/DBP7 subfamily.</text>
</comment>
<evidence type="ECO:0000313" key="17">
    <source>
        <dbReference type="Proteomes" id="UP000824219"/>
    </source>
</evidence>
<keyword evidence="5 11" id="KW-0378">Hydrolase</keyword>
<dbReference type="InterPro" id="IPR011545">
    <property type="entry name" value="DEAD/DEAH_box_helicase_dom"/>
</dbReference>
<dbReference type="FunFam" id="3.40.50.300:FF:001399">
    <property type="entry name" value="RNA helicase"/>
    <property type="match status" value="1"/>
</dbReference>
<sequence length="1200" mass="133900">MDATVKPLRIPPEMSVYAEKHEIFDLIQSLVRNLLIDKPEDPLQYLIGLLKRESIEVPRILILGPPASGKTTVAKKLCEHIGAIHLTSSSILKDDTELTRATRQYTEEGQEIPQDLWIQLIEERLSKADCVRRGWVLEAIPKSRQEALCLQASGIAPEHVVMLQARDDVLTERSLGKRIDPVTGDVYHLTFMWPESAEVAERLERPDCQTAEEEITRQLQAYHRELQGLQDTYSNCMKTIDADQPHVDVFAQVMSYVLSRHRSDAPHTPRILLFGPPGCGKSLQASLLAQKYSLVNICCGELLKAVAADESSMGELIKPFLESGRRVPDSMVLQILTKRLSRLDCTTCGWVLHGFPRDVEQAERLQESNIVPSRVFFLEMSDDMALERLTLRSTEPVTGERYHSLHNPAPGAKVQARLQRNPRDSEFEVCKRLKEYRSHAAALRAFYPQAVQVNADQQPHTVFECLESGTRLTLADTCVVFIMAEDMLMLNISNQEPPHLHSEKKHNKYSSGQKWAAKKAENGKRKASLGNQDYGSPKQRKLNAQNNTKNEDQAASKFPSKPKASPKKGQEEHKGHDRPFIKTSSLFRNNPEIPDVLSPAVTQVKEKVFTSNSFQELDLHPHLVATLNKVLNISSMTSVQKQTIPVLMAGKDAVVRSQTGSGKTLAYGIPLIQSLQAVQPKIKRSDGPLAVVIVPTRELAQQSFQIFQKLLKPFTWIVPGVLMGGEKRKAEKARLRKGINVLISTPGRLVDHIKNTLSIAFSAVRWLVLDEADRTLDLGFEKDLTVILNALNAGGSTRQTVLLSATLTEGLSRLTSISMNDPMYIQVSDESLDTSEPSLSSNSPPSQQADSYAVPDKLRQYMVVVPSKLRLVCLAAFILARCKFERDQKLIVFISSCEAVEFLVTLLSTVLCGKSSAANKQQLSINFLRLHGNMEQEERTEVFQEFSQSKTGVLLCTDVAARGLDLPQVTWIVQFNPPSSAAEYVHRVGRTARIGAQGNSLLFLTPSETAYMDVLANHNISLHEMKMEDILSTLLQDERFRGRGNWDKKKSAGAREQDMRERATVLQTDFENYVHGNAESVQAAKKALQSFVRAYTAYPSALKHIFHIRHLHLGHAAKSFGLRDAPQGLSSAIADSTANGKAKKKAKEKDNKRPANKLTAKERVASLIRSEYTSGIDGESKSKKKRKKKKANAEDELTEG</sequence>
<evidence type="ECO:0000256" key="8">
    <source>
        <dbReference type="ARBA" id="ARBA00022884"/>
    </source>
</evidence>
<comment type="function">
    <text evidence="11">RNA helicase.</text>
</comment>
<dbReference type="CDD" id="cd22979">
    <property type="entry name" value="DD_AK8"/>
    <property type="match status" value="1"/>
</dbReference>
<dbReference type="SMART" id="SM00382">
    <property type="entry name" value="AAA"/>
    <property type="match status" value="2"/>
</dbReference>
<dbReference type="InterPro" id="IPR014014">
    <property type="entry name" value="RNA_helicase_DEAD_Q_motif"/>
</dbReference>
<dbReference type="SMART" id="SM00487">
    <property type="entry name" value="DEXDc"/>
    <property type="match status" value="1"/>
</dbReference>
<evidence type="ECO:0000256" key="7">
    <source>
        <dbReference type="ARBA" id="ARBA00022840"/>
    </source>
</evidence>
<dbReference type="Pfam" id="PF00270">
    <property type="entry name" value="DEAD"/>
    <property type="match status" value="1"/>
</dbReference>
<keyword evidence="3 11" id="KW-0547">Nucleotide-binding</keyword>
<keyword evidence="17" id="KW-1185">Reference proteome</keyword>
<dbReference type="PRINTS" id="PR00094">
    <property type="entry name" value="ADENYLTKNASE"/>
</dbReference>
<dbReference type="InterPro" id="IPR025313">
    <property type="entry name" value="SPB4-like_CTE"/>
</dbReference>
<dbReference type="InterPro" id="IPR003593">
    <property type="entry name" value="AAA+_ATPase"/>
</dbReference>
<organism evidence="16 17">
    <name type="scientific">Hemibagrus wyckioides</name>
    <dbReference type="NCBI Taxonomy" id="337641"/>
    <lineage>
        <taxon>Eukaryota</taxon>
        <taxon>Metazoa</taxon>
        <taxon>Chordata</taxon>
        <taxon>Craniata</taxon>
        <taxon>Vertebrata</taxon>
        <taxon>Euteleostomi</taxon>
        <taxon>Actinopterygii</taxon>
        <taxon>Neopterygii</taxon>
        <taxon>Teleostei</taxon>
        <taxon>Ostariophysi</taxon>
        <taxon>Siluriformes</taxon>
        <taxon>Bagridae</taxon>
        <taxon>Hemibagrus</taxon>
    </lineage>
</organism>
<comment type="domain">
    <text evidence="11">The Q motif is unique to and characteristic of the DEAD box family of RNA helicases and controls ATP binding and hydrolysis.</text>
</comment>
<comment type="caution">
    <text evidence="16">The sequence shown here is derived from an EMBL/GenBank/DDBJ whole genome shotgun (WGS) entry which is preliminary data.</text>
</comment>
<dbReference type="EMBL" id="JAHKSW010000022">
    <property type="protein sequence ID" value="KAG7318223.1"/>
    <property type="molecule type" value="Genomic_DNA"/>
</dbReference>
<proteinExistence type="inferred from homology"/>
<dbReference type="InterPro" id="IPR027417">
    <property type="entry name" value="P-loop_NTPase"/>
</dbReference>
<feature type="region of interest" description="Disordered" evidence="12">
    <location>
        <begin position="1133"/>
        <end position="1200"/>
    </location>
</feature>
<dbReference type="InterPro" id="IPR036193">
    <property type="entry name" value="ADK_active_lid_dom_sf"/>
</dbReference>
<dbReference type="InterPro" id="IPR014001">
    <property type="entry name" value="Helicase_ATP-bd"/>
</dbReference>
<accession>A0A9D3NBF1</accession>
<dbReference type="OrthoDB" id="422663at2759"/>
<dbReference type="InterPro" id="IPR000850">
    <property type="entry name" value="Adenylat/UMP-CMP_kin"/>
</dbReference>
<name>A0A9D3NBF1_9TELE</name>
<evidence type="ECO:0000256" key="1">
    <source>
        <dbReference type="ARBA" id="ARBA00007220"/>
    </source>
</evidence>
<evidence type="ECO:0000256" key="2">
    <source>
        <dbReference type="ARBA" id="ARBA00022679"/>
    </source>
</evidence>
<dbReference type="SUPFAM" id="SSF57774">
    <property type="entry name" value="Microbial and mitochondrial ADK, insert 'zinc finger' domain"/>
    <property type="match status" value="1"/>
</dbReference>
<keyword evidence="8 11" id="KW-0694">RNA-binding</keyword>
<dbReference type="PROSITE" id="PS00039">
    <property type="entry name" value="DEAD_ATP_HELICASE"/>
    <property type="match status" value="1"/>
</dbReference>
<feature type="short sequence motif" description="Q motif" evidence="10">
    <location>
        <begin position="612"/>
        <end position="641"/>
    </location>
</feature>
<feature type="region of interest" description="Disordered" evidence="12">
    <location>
        <begin position="497"/>
        <end position="587"/>
    </location>
</feature>
<dbReference type="GO" id="GO:0004017">
    <property type="term" value="F:AMP kinase activity"/>
    <property type="evidence" value="ECO:0007669"/>
    <property type="project" value="InterPro"/>
</dbReference>
<dbReference type="Pfam" id="PF00271">
    <property type="entry name" value="Helicase_C"/>
    <property type="match status" value="1"/>
</dbReference>
<dbReference type="PANTHER" id="PTHR24031">
    <property type="entry name" value="RNA HELICASE"/>
    <property type="match status" value="1"/>
</dbReference>